<gene>
    <name evidence="2" type="ORF">L0U88_15335</name>
</gene>
<dbReference type="EMBL" id="JAKEVY010000004">
    <property type="protein sequence ID" value="MCF1716012.1"/>
    <property type="molecule type" value="Genomic_DNA"/>
</dbReference>
<feature type="transmembrane region" description="Helical" evidence="1">
    <location>
        <begin position="43"/>
        <end position="63"/>
    </location>
</feature>
<dbReference type="RefSeq" id="WP_234866964.1">
    <property type="nucleotide sequence ID" value="NZ_JAKEVY010000004.1"/>
</dbReference>
<feature type="transmembrane region" description="Helical" evidence="1">
    <location>
        <begin position="69"/>
        <end position="92"/>
    </location>
</feature>
<keyword evidence="3" id="KW-1185">Reference proteome</keyword>
<keyword evidence="1" id="KW-1133">Transmembrane helix</keyword>
<evidence type="ECO:0000313" key="2">
    <source>
        <dbReference type="EMBL" id="MCF1716012.1"/>
    </source>
</evidence>
<evidence type="ECO:0000313" key="3">
    <source>
        <dbReference type="Proteomes" id="UP001200145"/>
    </source>
</evidence>
<dbReference type="Proteomes" id="UP001200145">
    <property type="component" value="Unassembled WGS sequence"/>
</dbReference>
<proteinExistence type="predicted"/>
<feature type="transmembrane region" description="Helical" evidence="1">
    <location>
        <begin position="156"/>
        <end position="174"/>
    </location>
</feature>
<keyword evidence="1" id="KW-0472">Membrane</keyword>
<comment type="caution">
    <text evidence="2">The sequence shown here is derived from an EMBL/GenBank/DDBJ whole genome shotgun (WGS) entry which is preliminary data.</text>
</comment>
<reference evidence="2 3" key="1">
    <citation type="submission" date="2022-01" db="EMBL/GenBank/DDBJ databases">
        <title>Flavihumibacter sp. nov., isolated from sediment of a river.</title>
        <authorList>
            <person name="Liu H."/>
        </authorList>
    </citation>
    <scope>NUCLEOTIDE SEQUENCE [LARGE SCALE GENOMIC DNA]</scope>
    <source>
        <strain evidence="2 3">RY-1</strain>
    </source>
</reference>
<organism evidence="2 3">
    <name type="scientific">Flavihumibacter fluminis</name>
    <dbReference type="NCBI Taxonomy" id="2909236"/>
    <lineage>
        <taxon>Bacteria</taxon>
        <taxon>Pseudomonadati</taxon>
        <taxon>Bacteroidota</taxon>
        <taxon>Chitinophagia</taxon>
        <taxon>Chitinophagales</taxon>
        <taxon>Chitinophagaceae</taxon>
        <taxon>Flavihumibacter</taxon>
    </lineage>
</organism>
<evidence type="ECO:0000256" key="1">
    <source>
        <dbReference type="SAM" id="Phobius"/>
    </source>
</evidence>
<name>A0ABS9BKC6_9BACT</name>
<sequence>MQDFDALKKIWQEEPGTARQISTPAELSSTSQRNRKWLKNTQLIGAIGQIFTAAFITWMIFYGNFGFKYWYTYFSMGLIVLLSLMQMGIMFYTYSKINAIDDAAAPSAHLRQWEEYYAMRMRMIQFQAPVFAILLTLAIGIYYIEVLSFMKMLQASIAVVVTAAWILFAYFYLGKRSIRKEKGRLQSIIDELKEVEQQLTTNE</sequence>
<feature type="transmembrane region" description="Helical" evidence="1">
    <location>
        <begin position="126"/>
        <end position="144"/>
    </location>
</feature>
<keyword evidence="1" id="KW-0812">Transmembrane</keyword>
<protein>
    <submittedName>
        <fullName evidence="2">Uncharacterized protein</fullName>
    </submittedName>
</protein>
<accession>A0ABS9BKC6</accession>